<dbReference type="InterPro" id="IPR001356">
    <property type="entry name" value="HD"/>
</dbReference>
<feature type="domain" description="Homeobox" evidence="6">
    <location>
        <begin position="460"/>
        <end position="523"/>
    </location>
</feature>
<dbReference type="Gene3D" id="1.10.10.60">
    <property type="entry name" value="Homeodomain-like"/>
    <property type="match status" value="2"/>
</dbReference>
<feature type="region of interest" description="Disordered" evidence="5">
    <location>
        <begin position="356"/>
        <end position="383"/>
    </location>
</feature>
<protein>
    <recommendedName>
        <fullName evidence="6">Homeobox domain-containing protein</fullName>
    </recommendedName>
</protein>
<feature type="DNA-binding region" description="Homeobox" evidence="4">
    <location>
        <begin position="462"/>
        <end position="524"/>
    </location>
</feature>
<evidence type="ECO:0000256" key="2">
    <source>
        <dbReference type="ARBA" id="ARBA00023155"/>
    </source>
</evidence>
<dbReference type="EMBL" id="UYJE01002107">
    <property type="protein sequence ID" value="VDI07813.1"/>
    <property type="molecule type" value="Genomic_DNA"/>
</dbReference>
<evidence type="ECO:0000256" key="5">
    <source>
        <dbReference type="SAM" id="MobiDB-lite"/>
    </source>
</evidence>
<dbReference type="Proteomes" id="UP000596742">
    <property type="component" value="Unassembled WGS sequence"/>
</dbReference>
<feature type="region of interest" description="Disordered" evidence="5">
    <location>
        <begin position="550"/>
        <end position="570"/>
    </location>
</feature>
<feature type="region of interest" description="Disordered" evidence="5">
    <location>
        <begin position="240"/>
        <end position="271"/>
    </location>
</feature>
<feature type="compositionally biased region" description="Polar residues" evidence="5">
    <location>
        <begin position="251"/>
        <end position="271"/>
    </location>
</feature>
<dbReference type="GO" id="GO:0006355">
    <property type="term" value="P:regulation of DNA-templated transcription"/>
    <property type="evidence" value="ECO:0007669"/>
    <property type="project" value="InterPro"/>
</dbReference>
<evidence type="ECO:0000313" key="7">
    <source>
        <dbReference type="EMBL" id="VDI07813.1"/>
    </source>
</evidence>
<evidence type="ECO:0000259" key="6">
    <source>
        <dbReference type="PROSITE" id="PS50071"/>
    </source>
</evidence>
<dbReference type="PANTHER" id="PTHR11850">
    <property type="entry name" value="HOMEOBOX PROTEIN TRANSCRIPTION FACTORS"/>
    <property type="match status" value="1"/>
</dbReference>
<organism evidence="7 8">
    <name type="scientific">Mytilus galloprovincialis</name>
    <name type="common">Mediterranean mussel</name>
    <dbReference type="NCBI Taxonomy" id="29158"/>
    <lineage>
        <taxon>Eukaryota</taxon>
        <taxon>Metazoa</taxon>
        <taxon>Spiralia</taxon>
        <taxon>Lophotrochozoa</taxon>
        <taxon>Mollusca</taxon>
        <taxon>Bivalvia</taxon>
        <taxon>Autobranchia</taxon>
        <taxon>Pteriomorphia</taxon>
        <taxon>Mytilida</taxon>
        <taxon>Mytiloidea</taxon>
        <taxon>Mytilidae</taxon>
        <taxon>Mytilinae</taxon>
        <taxon>Mytilus</taxon>
    </lineage>
</organism>
<dbReference type="InterPro" id="IPR050224">
    <property type="entry name" value="TALE_homeobox"/>
</dbReference>
<dbReference type="SUPFAM" id="SSF46689">
    <property type="entry name" value="Homeodomain-like"/>
    <property type="match status" value="2"/>
</dbReference>
<comment type="caution">
    <text evidence="7">The sequence shown here is derived from an EMBL/GenBank/DDBJ whole genome shotgun (WGS) entry which is preliminary data.</text>
</comment>
<dbReference type="InterPro" id="IPR009057">
    <property type="entry name" value="Homeodomain-like_sf"/>
</dbReference>
<dbReference type="OrthoDB" id="4187154at2759"/>
<evidence type="ECO:0000256" key="4">
    <source>
        <dbReference type="PROSITE-ProRule" id="PRU00108"/>
    </source>
</evidence>
<dbReference type="SMART" id="SM00389">
    <property type="entry name" value="HOX"/>
    <property type="match status" value="2"/>
</dbReference>
<name>A0A8B6CQI9_MYTGA</name>
<evidence type="ECO:0000313" key="8">
    <source>
        <dbReference type="Proteomes" id="UP000596742"/>
    </source>
</evidence>
<dbReference type="GO" id="GO:0003677">
    <property type="term" value="F:DNA binding"/>
    <property type="evidence" value="ECO:0007669"/>
    <property type="project" value="UniProtKB-UniRule"/>
</dbReference>
<dbReference type="InterPro" id="IPR008422">
    <property type="entry name" value="KN_HD"/>
</dbReference>
<evidence type="ECO:0000256" key="1">
    <source>
        <dbReference type="ARBA" id="ARBA00023125"/>
    </source>
</evidence>
<feature type="domain" description="Homeobox" evidence="6">
    <location>
        <begin position="376"/>
        <end position="439"/>
    </location>
</feature>
<dbReference type="PROSITE" id="PS50071">
    <property type="entry name" value="HOMEOBOX_2"/>
    <property type="match status" value="2"/>
</dbReference>
<evidence type="ECO:0000256" key="3">
    <source>
        <dbReference type="ARBA" id="ARBA00023242"/>
    </source>
</evidence>
<keyword evidence="2 4" id="KW-0371">Homeobox</keyword>
<accession>A0A8B6CQI9</accession>
<dbReference type="CDD" id="cd00086">
    <property type="entry name" value="homeodomain"/>
    <property type="match status" value="2"/>
</dbReference>
<feature type="DNA-binding region" description="Homeobox" evidence="4">
    <location>
        <begin position="378"/>
        <end position="440"/>
    </location>
</feature>
<dbReference type="Pfam" id="PF05920">
    <property type="entry name" value="Homeobox_KN"/>
    <property type="match status" value="2"/>
</dbReference>
<sequence>METPHKDNVVFRFGSPSNNMSKVHPETPDIMKFITPSLITMSCTKESVMSPVVGASIFDIRSEEIRSISSTPDKTDFTSSRPNTRRRLLSDHDQITVPQNSDHGFMEVYLQRLQSNPMFEELSKILADECLHMQTPTNLMNVTWEPTANQGKSRNIHKSHLNLQKKFLQFRSQERLQVAALKIESSYSKEVSKMEIDRYVELSLAMSPQHSKSVHENFDCMRLRLISEVNNDLDALVSNQKAQTKRKSHESASPLSDHQSDSGLSSADDNSNIDLQTKFEQSPIDVLGLAMAAAEVMPDIADLKNHNFDSGVREIPSLLETFPVPRQDIVYCQQTTQFPVEQFETQTSRQSLKRKLETSHDQFSPGVTIPKKAKAEQVKSKSRQITPETTRILTEWYDKHVQYPYPTEEDVEYLIELTNISAPQVKKWMANKRVRCFNTLSITGNKHPIKTKLGGKRKNPESSNNYKQLTDQSRQILSDWYDFHIYNPYPTETEKEQLASIAGITVAQVKSWFANRRSRALNRKRQVPNYFLEKFPEYSSHVQMIQVHRDQTRRRQRPEPAITMQQNYHY</sequence>
<keyword evidence="8" id="KW-1185">Reference proteome</keyword>
<dbReference type="AlphaFoldDB" id="A0A8B6CQI9"/>
<keyword evidence="3 4" id="KW-0539">Nucleus</keyword>
<proteinExistence type="predicted"/>
<comment type="subcellular location">
    <subcellularLocation>
        <location evidence="4">Nucleus</location>
    </subcellularLocation>
</comment>
<keyword evidence="1 4" id="KW-0238">DNA-binding</keyword>
<reference evidence="7" key="1">
    <citation type="submission" date="2018-11" db="EMBL/GenBank/DDBJ databases">
        <authorList>
            <person name="Alioto T."/>
            <person name="Alioto T."/>
        </authorList>
    </citation>
    <scope>NUCLEOTIDE SEQUENCE</scope>
</reference>
<dbReference type="GO" id="GO:0005634">
    <property type="term" value="C:nucleus"/>
    <property type="evidence" value="ECO:0007669"/>
    <property type="project" value="UniProtKB-SubCell"/>
</dbReference>
<gene>
    <name evidence="7" type="ORF">MGAL_10B093048</name>
</gene>